<dbReference type="Pfam" id="PF13271">
    <property type="entry name" value="DUF4062"/>
    <property type="match status" value="1"/>
</dbReference>
<evidence type="ECO:0000259" key="3">
    <source>
        <dbReference type="Pfam" id="PF13191"/>
    </source>
</evidence>
<dbReference type="PhylomeDB" id="A7SMT6"/>
<feature type="non-terminal residue" evidence="6">
    <location>
        <position position="1"/>
    </location>
</feature>
<dbReference type="InterPro" id="IPR057588">
    <property type="entry name" value="NWD1/2-like_WH"/>
</dbReference>
<dbReference type="Gene3D" id="3.40.50.300">
    <property type="entry name" value="P-loop containing nucleotide triphosphate hydrolases"/>
    <property type="match status" value="1"/>
</dbReference>
<keyword evidence="1" id="KW-0853">WD repeat</keyword>
<proteinExistence type="predicted"/>
<dbReference type="InterPro" id="IPR041664">
    <property type="entry name" value="AAA_16"/>
</dbReference>
<feature type="non-terminal residue" evidence="6">
    <location>
        <position position="638"/>
    </location>
</feature>
<gene>
    <name evidence="6" type="ORF">NEMVEDRAFT_v1g40239</name>
</gene>
<organism evidence="6 7">
    <name type="scientific">Nematostella vectensis</name>
    <name type="common">Starlet sea anemone</name>
    <dbReference type="NCBI Taxonomy" id="45351"/>
    <lineage>
        <taxon>Eukaryota</taxon>
        <taxon>Metazoa</taxon>
        <taxon>Cnidaria</taxon>
        <taxon>Anthozoa</taxon>
        <taxon>Hexacorallia</taxon>
        <taxon>Actiniaria</taxon>
        <taxon>Edwardsiidae</taxon>
        <taxon>Nematostella</taxon>
    </lineage>
</organism>
<dbReference type="InterPro" id="IPR052752">
    <property type="entry name" value="NACHT-WD_repeat"/>
</dbReference>
<evidence type="ECO:0000259" key="4">
    <source>
        <dbReference type="Pfam" id="PF13271"/>
    </source>
</evidence>
<name>A7SMT6_NEMVE</name>
<keyword evidence="7" id="KW-1185">Reference proteome</keyword>
<evidence type="ECO:0000313" key="6">
    <source>
        <dbReference type="EMBL" id="EDO34994.1"/>
    </source>
</evidence>
<dbReference type="PANTHER" id="PTHR19871:SF14">
    <property type="entry name" value="DUF4062 DOMAIN-CONTAINING PROTEIN"/>
    <property type="match status" value="1"/>
</dbReference>
<dbReference type="eggNOG" id="KOG3602">
    <property type="taxonomic scope" value="Eukaryota"/>
</dbReference>
<dbReference type="InterPro" id="IPR027417">
    <property type="entry name" value="P-loop_NTPase"/>
</dbReference>
<dbReference type="EMBL" id="DS469712">
    <property type="protein sequence ID" value="EDO34994.1"/>
    <property type="molecule type" value="Genomic_DNA"/>
</dbReference>
<evidence type="ECO:0000313" key="7">
    <source>
        <dbReference type="Proteomes" id="UP000001593"/>
    </source>
</evidence>
<dbReference type="PANTHER" id="PTHR19871">
    <property type="entry name" value="BETA TRANSDUCIN-RELATED PROTEIN"/>
    <property type="match status" value="1"/>
</dbReference>
<accession>A7SMT6</accession>
<dbReference type="SUPFAM" id="SSF52540">
    <property type="entry name" value="P-loop containing nucleoside triphosphate hydrolases"/>
    <property type="match status" value="1"/>
</dbReference>
<dbReference type="InterPro" id="IPR025139">
    <property type="entry name" value="DUF4062"/>
</dbReference>
<protein>
    <submittedName>
        <fullName evidence="6">Uncharacterized protein</fullName>
    </submittedName>
</protein>
<dbReference type="InParanoid" id="A7SMT6"/>
<evidence type="ECO:0000259" key="5">
    <source>
        <dbReference type="Pfam" id="PF25469"/>
    </source>
</evidence>
<evidence type="ECO:0000256" key="1">
    <source>
        <dbReference type="ARBA" id="ARBA00022574"/>
    </source>
</evidence>
<reference evidence="6 7" key="1">
    <citation type="journal article" date="2007" name="Science">
        <title>Sea anemone genome reveals ancestral eumetazoan gene repertoire and genomic organization.</title>
        <authorList>
            <person name="Putnam N.H."/>
            <person name="Srivastava M."/>
            <person name="Hellsten U."/>
            <person name="Dirks B."/>
            <person name="Chapman J."/>
            <person name="Salamov A."/>
            <person name="Terry A."/>
            <person name="Shapiro H."/>
            <person name="Lindquist E."/>
            <person name="Kapitonov V.V."/>
            <person name="Jurka J."/>
            <person name="Genikhovich G."/>
            <person name="Grigoriev I.V."/>
            <person name="Lucas S.M."/>
            <person name="Steele R.E."/>
            <person name="Finnerty J.R."/>
            <person name="Technau U."/>
            <person name="Martindale M.Q."/>
            <person name="Rokhsar D.S."/>
        </authorList>
    </citation>
    <scope>NUCLEOTIDE SEQUENCE [LARGE SCALE GENOMIC DNA]</scope>
    <source>
        <strain evidence="7">CH2 X CH6</strain>
    </source>
</reference>
<dbReference type="Proteomes" id="UP000001593">
    <property type="component" value="Unassembled WGS sequence"/>
</dbReference>
<feature type="domain" description="DUF4062" evidence="4">
    <location>
        <begin position="5"/>
        <end position="91"/>
    </location>
</feature>
<dbReference type="STRING" id="45351.A7SMT6"/>
<dbReference type="HOGENOM" id="CLU_028517_0_0_1"/>
<dbReference type="AlphaFoldDB" id="A7SMT6"/>
<dbReference type="Pfam" id="PF25469">
    <property type="entry name" value="WHD_NWD1"/>
    <property type="match status" value="1"/>
</dbReference>
<dbReference type="Pfam" id="PF13191">
    <property type="entry name" value="AAA_16"/>
    <property type="match status" value="1"/>
</dbReference>
<sequence length="638" mass="73284">PKVVRIFTSSTFTDTEAERNALMLKTIPKLKLFCQEKGYEFQVVDMRWGVREQSADDHTTVDLCLKELKACQQLSTGPNFVTFLGQKYGFRPFPPRIPGDEFLQIAAALENEHDRSLIEKWFKCDFNGVPPAYMLQPIIILSTVTESEIRQGILASADPARECCWFSRNIRDLEKHVADGRAHLFIDTTREGDVDLEAQRLLGNLKKDLLHCYLPLDNVKTYDVTWSRDGISPNLNNEHRAYIERMCEDVQIVLQHLITNAIERRNSSEVTDPMFEEALQHLSFCQSKCEQFYGREDVLLSCRLILNMRSYDVLDVCRNRPLVIYGESGCGKTSVVSMVAMRSREWLRGDTCVVVRYIGTTPDSSLVRLLVRSVCQQICAVYEKDPSFIRNDIKELKEDFIRCLRMATVERPLLIVLDSLDQLSAEDGARQLSWLPMTLPDHVHLVVSTIPEVKYECFPVLKAFLPPESFVLVPKLPQKDAAEILVSYLRMEHRTLSTDQQDIVQQALQECSLPIFVRVAFDEAIRWKSYSPLDETVLQHTVRGAINSLFERVERQHGHVLVSRALGYVTAAKSGLTETELEDLLSCDDFVLDDVYQYWTPPVRRIPPLLWVRIRQDLESYLVTRGADGAQVVTWYHR</sequence>
<feature type="domain" description="Orc1-like AAA ATPase" evidence="3">
    <location>
        <begin position="316"/>
        <end position="447"/>
    </location>
</feature>
<feature type="domain" description="NWD1/2-like winged helix-turn-helix" evidence="5">
    <location>
        <begin position="539"/>
        <end position="637"/>
    </location>
</feature>
<keyword evidence="2" id="KW-0677">Repeat</keyword>
<evidence type="ECO:0000256" key="2">
    <source>
        <dbReference type="ARBA" id="ARBA00022737"/>
    </source>
</evidence>